<accession>A0A6C0HQ99</accession>
<evidence type="ECO:0000313" key="1">
    <source>
        <dbReference type="EMBL" id="QHT82530.1"/>
    </source>
</evidence>
<protein>
    <submittedName>
        <fullName evidence="1">Uncharacterized protein</fullName>
    </submittedName>
</protein>
<name>A0A6C0HQ99_9ZZZZ</name>
<dbReference type="EMBL" id="MN740002">
    <property type="protein sequence ID" value="QHT82530.1"/>
    <property type="molecule type" value="Genomic_DNA"/>
</dbReference>
<sequence length="93" mass="10903">MIEQTNISASDPPARNAMLIALEIIEMIPKDKIDFYNDISHLIHTDYVYKDHSSLQTPHNWIKLQHIMHRHIPAPDEEWKEKIVDVFIGKTKS</sequence>
<organism evidence="1">
    <name type="scientific">viral metagenome</name>
    <dbReference type="NCBI Taxonomy" id="1070528"/>
    <lineage>
        <taxon>unclassified sequences</taxon>
        <taxon>metagenomes</taxon>
        <taxon>organismal metagenomes</taxon>
    </lineage>
</organism>
<dbReference type="AlphaFoldDB" id="A0A6C0HQ99"/>
<proteinExistence type="predicted"/>
<reference evidence="1" key="1">
    <citation type="journal article" date="2020" name="Nature">
        <title>Giant virus diversity and host interactions through global metagenomics.</title>
        <authorList>
            <person name="Schulz F."/>
            <person name="Roux S."/>
            <person name="Paez-Espino D."/>
            <person name="Jungbluth S."/>
            <person name="Walsh D.A."/>
            <person name="Denef V.J."/>
            <person name="McMahon K.D."/>
            <person name="Konstantinidis K.T."/>
            <person name="Eloe-Fadrosh E.A."/>
            <person name="Kyrpides N.C."/>
            <person name="Woyke T."/>
        </authorList>
    </citation>
    <scope>NUCLEOTIDE SEQUENCE</scope>
    <source>
        <strain evidence="1">GVMAG-M-3300023184-165</strain>
    </source>
</reference>